<reference evidence="4" key="2">
    <citation type="submission" date="2020-09" db="EMBL/GenBank/DDBJ databases">
        <authorList>
            <person name="Kikuchi T."/>
        </authorList>
    </citation>
    <scope>NUCLEOTIDE SEQUENCE</scope>
    <source>
        <strain evidence="4">Ka4C1</strain>
    </source>
</reference>
<dbReference type="EMBL" id="CAJFCV020000006">
    <property type="protein sequence ID" value="CAG9131650.1"/>
    <property type="molecule type" value="Genomic_DNA"/>
</dbReference>
<feature type="compositionally biased region" description="Basic and acidic residues" evidence="1">
    <location>
        <begin position="1252"/>
        <end position="1273"/>
    </location>
</feature>
<organism evidence="5 7">
    <name type="scientific">Bursaphelenchus xylophilus</name>
    <name type="common">Pinewood nematode worm</name>
    <name type="synonym">Aphelenchoides xylophilus</name>
    <dbReference type="NCBI Taxonomy" id="6326"/>
    <lineage>
        <taxon>Eukaryota</taxon>
        <taxon>Metazoa</taxon>
        <taxon>Ecdysozoa</taxon>
        <taxon>Nematoda</taxon>
        <taxon>Chromadorea</taxon>
        <taxon>Rhabditida</taxon>
        <taxon>Tylenchina</taxon>
        <taxon>Tylenchomorpha</taxon>
        <taxon>Aphelenchoidea</taxon>
        <taxon>Aphelenchoididae</taxon>
        <taxon>Bursaphelenchus</taxon>
    </lineage>
</organism>
<feature type="compositionally biased region" description="Low complexity" evidence="1">
    <location>
        <begin position="1286"/>
        <end position="1312"/>
    </location>
</feature>
<protein>
    <submittedName>
        <fullName evidence="4">(pine wood nematode) hypothetical protein</fullName>
    </submittedName>
</protein>
<evidence type="ECO:0000313" key="5">
    <source>
        <dbReference type="Proteomes" id="UP000095284"/>
    </source>
</evidence>
<feature type="compositionally biased region" description="Polar residues" evidence="1">
    <location>
        <begin position="155"/>
        <end position="175"/>
    </location>
</feature>
<dbReference type="OrthoDB" id="5869676at2759"/>
<reference evidence="7" key="1">
    <citation type="submission" date="2016-11" db="UniProtKB">
        <authorList>
            <consortium name="WormBaseParasite"/>
        </authorList>
    </citation>
    <scope>IDENTIFICATION</scope>
</reference>
<feature type="region of interest" description="Disordered" evidence="1">
    <location>
        <begin position="878"/>
        <end position="897"/>
    </location>
</feature>
<feature type="region of interest" description="Disordered" evidence="1">
    <location>
        <begin position="142"/>
        <end position="237"/>
    </location>
</feature>
<dbReference type="CDD" id="cd01099">
    <property type="entry name" value="PAN_AP_HGF"/>
    <property type="match status" value="2"/>
</dbReference>
<feature type="compositionally biased region" description="Basic and acidic residues" evidence="1">
    <location>
        <begin position="188"/>
        <end position="201"/>
    </location>
</feature>
<evidence type="ECO:0000313" key="6">
    <source>
        <dbReference type="Proteomes" id="UP000659654"/>
    </source>
</evidence>
<dbReference type="Proteomes" id="UP000659654">
    <property type="component" value="Unassembled WGS sequence"/>
</dbReference>
<dbReference type="WBParaSite" id="BXY_1109000.1">
    <property type="protein sequence ID" value="BXY_1109000.1"/>
    <property type="gene ID" value="BXY_1109000"/>
</dbReference>
<dbReference type="Pfam" id="PF00024">
    <property type="entry name" value="PAN_1"/>
    <property type="match status" value="3"/>
</dbReference>
<gene>
    <name evidence="4" type="ORF">BXYJ_LOCUS15405</name>
</gene>
<dbReference type="Proteomes" id="UP000095284">
    <property type="component" value="Unplaced"/>
</dbReference>
<feature type="compositionally biased region" description="Polar residues" evidence="1">
    <location>
        <begin position="726"/>
        <end position="739"/>
    </location>
</feature>
<keyword evidence="2" id="KW-0732">Signal</keyword>
<feature type="compositionally biased region" description="Basic and acidic residues" evidence="1">
    <location>
        <begin position="709"/>
        <end position="721"/>
    </location>
</feature>
<evidence type="ECO:0000256" key="2">
    <source>
        <dbReference type="SAM" id="SignalP"/>
    </source>
</evidence>
<feature type="domain" description="Apple" evidence="3">
    <location>
        <begin position="599"/>
        <end position="680"/>
    </location>
</feature>
<dbReference type="eggNOG" id="ENOG502S3EC">
    <property type="taxonomic scope" value="Eukaryota"/>
</dbReference>
<accession>A0A1I7SDI4</accession>
<dbReference type="PANTHER" id="PTHR35193">
    <property type="entry name" value="MUCIN 13A, CELL SURFACE-ASSOCIATED-RELATED"/>
    <property type="match status" value="1"/>
</dbReference>
<feature type="compositionally biased region" description="Polar residues" evidence="1">
    <location>
        <begin position="834"/>
        <end position="845"/>
    </location>
</feature>
<feature type="compositionally biased region" description="Polar residues" evidence="1">
    <location>
        <begin position="202"/>
        <end position="216"/>
    </location>
</feature>
<proteinExistence type="predicted"/>
<dbReference type="PANTHER" id="PTHR35193:SF5">
    <property type="entry name" value="FLOCCULATION PROTEIN FLO11"/>
    <property type="match status" value="1"/>
</dbReference>
<sequence>MRLKTPHFAGSQFLIFLLIATFVDGVSAICPTRFYAQAVSSRRASELDYYVSRGEINSAADCAIFCARRQFCRTAIYNHDTKTCALTYEKLVECSTRKQRYTTFHLTSDGQDGATSMISCVDLCQKESGRFGRVVAPKAAFSTNEDGQVVEKSAENTSTISQRDAQAVSSENSADSAEKTAENSKIVRKSEKKEENSEETPKISQNSNEKSVTKSAKITVEPRGRSIEDSEATVFSESSKPAIIQGKDAQNLAKSLFGPEARITEIDGERKEPSRLIMNALRNLMEETERNHSKVMENGGENSVKVGNMIAVKENAGKKRNITSLKEIITEPIPGHKVTFHASPIQIEETVNGSTSATEAEERSSEIESAVATMKNMTEKSRKDGGFFTWLKPGEKLKFPDGVNVPIELATIAPELFEKSTEKKTFQKSAKVAVHSPFNHSPAQPRDEIRELFETNIDQVIINGRLLTPDEARQLLERERTTTTTTTPLPPWKPASHLFGATEEEDAEKMAVDEARQLVDELHHKDPENGFLNTFFIRGLNNVIRGEEEQRLQDLQPRPSQSDPIDQTHISKRVKSNFLDIATTVTPFPITSTRAPIVCYRSITQQVLMYASFASYDGVSLNQCRCLCADTWRDESEDAIRCKSVQYNGLKGECTLNSGDHNGKFDLIYNKFVDYHYISCEIKYLLQTAKKICRNKSHNVVVNKIPSKSDDTDLDHRHNDEAATISPISTKSPEGSSRKPSLITAAEVAEDTTTEAVEYTTEVTVKPEIISIITSTEPTELPSTTEVAKKKSKTMTIKPEAVEITVDKADVNTSNKTGKKQREHVVKGKVGESGTATVQEITENSTTDRKSTKQPKAKSTVTTTESTTTTEEIVEDSTLEETTSPKLSSTTITTKKPTSTTTFSAISNENEVEIESLEVRSTTEKVVATSAKEITDAFITETLELTTTSSLLDKSETDGCFELIRGYGMNSTAGGLERDVSLEQCECHCANSLASKRYPFQCISATYYAKERDCVLNLDNRQLRPNSLVKYGDDVTYLGLLCPQQRALRRHTDQGSCESIDSTTLQPPTTLQAVDRAHHLVDKFTDDCFLEMPNHVLEGTSLAVEADVSVDECKCFCVDSENRYGITCQSFVYYFDSKTCLLSKENRVSDPQHFNFDPQLKLVHSYFEYRCHAEPATQKTFVQNVCRRFIDVEMSLQPTSSSIDVEEVEHIKDSTLDKHVDHDKHEKHDHEAKKKVKILHFVNEETINELEPHFDVENAEKGENFKESSEAKEPRKHHKPKQISNKTPKITTTEEPTTTTIATTTSTTPKPVRSTKRQLIAELEEQEEDEISKIIQQDDHIRRADASTTTTTTTTTTEAPTTTSTPAPTTTRPTPSSTFSTTPPPSTTTISTTTQKVYPPVGQCRYSALYQTVFNGERTIKKVMVTSPAQCFAACHYERCRSANLIQMEGPIKYCELFRDSIIDFRRTDVLGFDRGAVHFDSIQCDDA</sequence>
<feature type="region of interest" description="Disordered" evidence="1">
    <location>
        <begin position="709"/>
        <end position="740"/>
    </location>
</feature>
<feature type="region of interest" description="Disordered" evidence="1">
    <location>
        <begin position="1344"/>
        <end position="1393"/>
    </location>
</feature>
<dbReference type="PROSITE" id="PS50948">
    <property type="entry name" value="PAN"/>
    <property type="match status" value="3"/>
</dbReference>
<evidence type="ECO:0000313" key="4">
    <source>
        <dbReference type="EMBL" id="CAD5235314.1"/>
    </source>
</evidence>
<feature type="compositionally biased region" description="Low complexity" evidence="1">
    <location>
        <begin position="859"/>
        <end position="870"/>
    </location>
</feature>
<evidence type="ECO:0000313" key="7">
    <source>
        <dbReference type="WBParaSite" id="BXY_1109000.1"/>
    </source>
</evidence>
<dbReference type="SUPFAM" id="SSF57414">
    <property type="entry name" value="Hairpin loop containing domain-like"/>
    <property type="match status" value="2"/>
</dbReference>
<feature type="region of interest" description="Disordered" evidence="1">
    <location>
        <begin position="834"/>
        <end position="870"/>
    </location>
</feature>
<feature type="region of interest" description="Disordered" evidence="1">
    <location>
        <begin position="1252"/>
        <end position="1315"/>
    </location>
</feature>
<dbReference type="Gene3D" id="3.50.4.10">
    <property type="entry name" value="Hepatocyte Growth Factor"/>
    <property type="match status" value="3"/>
</dbReference>
<evidence type="ECO:0000256" key="1">
    <source>
        <dbReference type="SAM" id="MobiDB-lite"/>
    </source>
</evidence>
<name>A0A1I7SDI4_BURXY</name>
<feature type="compositionally biased region" description="Low complexity" evidence="1">
    <location>
        <begin position="882"/>
        <end position="897"/>
    </location>
</feature>
<feature type="signal peptide" evidence="2">
    <location>
        <begin position="1"/>
        <end position="28"/>
    </location>
</feature>
<dbReference type="SMART" id="SM00473">
    <property type="entry name" value="PAN_AP"/>
    <property type="match status" value="5"/>
</dbReference>
<dbReference type="Proteomes" id="UP000582659">
    <property type="component" value="Unassembled WGS sequence"/>
</dbReference>
<keyword evidence="6" id="KW-1185">Reference proteome</keyword>
<evidence type="ECO:0000259" key="3">
    <source>
        <dbReference type="PROSITE" id="PS50948"/>
    </source>
</evidence>
<feature type="domain" description="Apple" evidence="3">
    <location>
        <begin position="960"/>
        <end position="1042"/>
    </location>
</feature>
<dbReference type="InterPro" id="IPR003609">
    <property type="entry name" value="Pan_app"/>
</dbReference>
<feature type="compositionally biased region" description="Low complexity" evidence="1">
    <location>
        <begin position="1346"/>
        <end position="1393"/>
    </location>
</feature>
<dbReference type="EMBL" id="CAJFDI010000006">
    <property type="protein sequence ID" value="CAD5235314.1"/>
    <property type="molecule type" value="Genomic_DNA"/>
</dbReference>
<feature type="domain" description="Apple" evidence="3">
    <location>
        <begin position="1088"/>
        <end position="1171"/>
    </location>
</feature>
<feature type="chain" id="PRO_5036308770" evidence="2">
    <location>
        <begin position="29"/>
        <end position="1488"/>
    </location>
</feature>